<sequence>MRITALPIDYSPEINGMVRGFKRYPDEQDIQAIQCNPTISHATIPIPTVSPIQPLSCISLLLGHKYPLPFHITQTFGKTCLFS</sequence>
<evidence type="ECO:0000313" key="2">
    <source>
        <dbReference type="Proteomes" id="UP001357223"/>
    </source>
</evidence>
<proteinExistence type="predicted"/>
<dbReference type="EMBL" id="CP137640">
    <property type="protein sequence ID" value="WVX83982.1"/>
    <property type="molecule type" value="Genomic_DNA"/>
</dbReference>
<keyword evidence="2" id="KW-1185">Reference proteome</keyword>
<accession>A0ABZ2CKR5</accession>
<organism evidence="1 2">
    <name type="scientific">Niallia oryzisoli</name>
    <dbReference type="NCBI Taxonomy" id="1737571"/>
    <lineage>
        <taxon>Bacteria</taxon>
        <taxon>Bacillati</taxon>
        <taxon>Bacillota</taxon>
        <taxon>Bacilli</taxon>
        <taxon>Bacillales</taxon>
        <taxon>Bacillaceae</taxon>
        <taxon>Niallia</taxon>
    </lineage>
</organism>
<reference evidence="1 2" key="1">
    <citation type="submission" date="2023-10" db="EMBL/GenBank/DDBJ databases">
        <title>Niallia locisalis sp.nov. isolated from a salt pond sample.</title>
        <authorList>
            <person name="Li X.-J."/>
            <person name="Dong L."/>
        </authorList>
    </citation>
    <scope>NUCLEOTIDE SEQUENCE [LARGE SCALE GENOMIC DNA]</scope>
    <source>
        <strain evidence="1 2">DSM 29761</strain>
    </source>
</reference>
<evidence type="ECO:0000313" key="1">
    <source>
        <dbReference type="EMBL" id="WVX83982.1"/>
    </source>
</evidence>
<protein>
    <submittedName>
        <fullName evidence="1">Uncharacterized protein</fullName>
    </submittedName>
</protein>
<name>A0ABZ2CKR5_9BACI</name>
<dbReference type="RefSeq" id="WP_338452854.1">
    <property type="nucleotide sequence ID" value="NZ_CP137640.1"/>
</dbReference>
<dbReference type="Proteomes" id="UP001357223">
    <property type="component" value="Chromosome"/>
</dbReference>
<gene>
    <name evidence="1" type="ORF">R4Z09_13905</name>
</gene>